<name>A0A4S2DM83_9CLOT</name>
<protein>
    <submittedName>
        <fullName evidence="7">NfeD family protein</fullName>
    </submittedName>
</protein>
<proteinExistence type="predicted"/>
<dbReference type="PANTHER" id="PTHR33507:SF3">
    <property type="entry name" value="INNER MEMBRANE PROTEIN YBBJ"/>
    <property type="match status" value="1"/>
</dbReference>
<evidence type="ECO:0000256" key="2">
    <source>
        <dbReference type="ARBA" id="ARBA00022692"/>
    </source>
</evidence>
<evidence type="ECO:0000313" key="8">
    <source>
        <dbReference type="Proteomes" id="UP000306888"/>
    </source>
</evidence>
<dbReference type="InterPro" id="IPR002810">
    <property type="entry name" value="NfeD-like_C"/>
</dbReference>
<evidence type="ECO:0000313" key="7">
    <source>
        <dbReference type="EMBL" id="TGY43427.1"/>
    </source>
</evidence>
<keyword evidence="2 5" id="KW-0812">Transmembrane</keyword>
<gene>
    <name evidence="7" type="ORF">E5347_01055</name>
</gene>
<comment type="subcellular location">
    <subcellularLocation>
        <location evidence="1">Membrane</location>
        <topology evidence="1">Multi-pass membrane protein</topology>
    </subcellularLocation>
</comment>
<dbReference type="SUPFAM" id="SSF141322">
    <property type="entry name" value="NfeD domain-like"/>
    <property type="match status" value="1"/>
</dbReference>
<dbReference type="InterPro" id="IPR012340">
    <property type="entry name" value="NA-bd_OB-fold"/>
</dbReference>
<feature type="transmembrane region" description="Helical" evidence="5">
    <location>
        <begin position="5"/>
        <end position="38"/>
    </location>
</feature>
<feature type="domain" description="NfeD-like C-terminal" evidence="6">
    <location>
        <begin position="84"/>
        <end position="139"/>
    </location>
</feature>
<dbReference type="Proteomes" id="UP000306888">
    <property type="component" value="Unassembled WGS sequence"/>
</dbReference>
<evidence type="ECO:0000256" key="5">
    <source>
        <dbReference type="SAM" id="Phobius"/>
    </source>
</evidence>
<organism evidence="7 8">
    <name type="scientific">Clostridium sartagoforme</name>
    <dbReference type="NCBI Taxonomy" id="84031"/>
    <lineage>
        <taxon>Bacteria</taxon>
        <taxon>Bacillati</taxon>
        <taxon>Bacillota</taxon>
        <taxon>Clostridia</taxon>
        <taxon>Eubacteriales</taxon>
        <taxon>Clostridiaceae</taxon>
        <taxon>Clostridium</taxon>
    </lineage>
</organism>
<feature type="transmembrane region" description="Helical" evidence="5">
    <location>
        <begin position="44"/>
        <end position="68"/>
    </location>
</feature>
<evidence type="ECO:0000256" key="1">
    <source>
        <dbReference type="ARBA" id="ARBA00004141"/>
    </source>
</evidence>
<keyword evidence="8" id="KW-1185">Reference proteome</keyword>
<dbReference type="InterPro" id="IPR052165">
    <property type="entry name" value="Membrane_assoc_protease"/>
</dbReference>
<dbReference type="OrthoDB" id="1726749at2"/>
<reference evidence="7 8" key="1">
    <citation type="submission" date="2019-04" db="EMBL/GenBank/DDBJ databases">
        <title>Microbes associate with the intestines of laboratory mice.</title>
        <authorList>
            <person name="Navarre W."/>
            <person name="Wong E."/>
            <person name="Huang K."/>
            <person name="Tropini C."/>
            <person name="Ng K."/>
            <person name="Yu B."/>
        </authorList>
    </citation>
    <scope>NUCLEOTIDE SEQUENCE [LARGE SCALE GENOMIC DNA]</scope>
    <source>
        <strain evidence="7 8">NM50_B9-20</strain>
    </source>
</reference>
<dbReference type="Gene3D" id="2.40.50.140">
    <property type="entry name" value="Nucleic acid-binding proteins"/>
    <property type="match status" value="1"/>
</dbReference>
<keyword evidence="3 5" id="KW-1133">Transmembrane helix</keyword>
<dbReference type="AlphaFoldDB" id="A0A4S2DM83"/>
<sequence length="142" mass="15782">MGAVIFWIIVAAGVVTIDIITSNFLFVWFAVGALAAMIGELIGVSFGIQVVIFLVVNLITVSIGYPWAKKKFKKAVDRTPLMEETYIGRVMEAEEDIKDKAKVKVDGIYWTVLNHGDEIKKGEYFKIIGIEGIKLTIKKEGE</sequence>
<evidence type="ECO:0000256" key="3">
    <source>
        <dbReference type="ARBA" id="ARBA00022989"/>
    </source>
</evidence>
<dbReference type="PANTHER" id="PTHR33507">
    <property type="entry name" value="INNER MEMBRANE PROTEIN YBBJ"/>
    <property type="match status" value="1"/>
</dbReference>
<dbReference type="GO" id="GO:0005886">
    <property type="term" value="C:plasma membrane"/>
    <property type="evidence" value="ECO:0007669"/>
    <property type="project" value="TreeGrafter"/>
</dbReference>
<dbReference type="RefSeq" id="WP_136003697.1">
    <property type="nucleotide sequence ID" value="NZ_SRYR01000001.1"/>
</dbReference>
<accession>A0A4S2DM83</accession>
<keyword evidence="4 5" id="KW-0472">Membrane</keyword>
<dbReference type="Pfam" id="PF01957">
    <property type="entry name" value="NfeD"/>
    <property type="match status" value="1"/>
</dbReference>
<evidence type="ECO:0000259" key="6">
    <source>
        <dbReference type="Pfam" id="PF01957"/>
    </source>
</evidence>
<comment type="caution">
    <text evidence="7">The sequence shown here is derived from an EMBL/GenBank/DDBJ whole genome shotgun (WGS) entry which is preliminary data.</text>
</comment>
<dbReference type="EMBL" id="SRYR01000001">
    <property type="protein sequence ID" value="TGY43427.1"/>
    <property type="molecule type" value="Genomic_DNA"/>
</dbReference>
<evidence type="ECO:0000256" key="4">
    <source>
        <dbReference type="ARBA" id="ARBA00023136"/>
    </source>
</evidence>